<gene>
    <name evidence="2" type="ORF">H9838_07990</name>
</gene>
<evidence type="ECO:0000313" key="3">
    <source>
        <dbReference type="Proteomes" id="UP000823915"/>
    </source>
</evidence>
<sequence>MKEGTVLKSAVPDQEEMREINRYTRREYGPQEVYAFSLALCDNEIDRDFERFSVEALETLGELFLGKTCIFDHEQKSVNQTARIYRTALRREPGRKTRAGEEYVQLTARAYLPKTQGNGEVIELIESGILKEVSVSCSVKRKVCGLCGKERCGHEKGKEYPEGLGHLVLLEPTDAYECSFVAVPAQREAGVTKSFLQGEREAALERRVRELEEKARWGEAYRESLERDVLRCAALAQPDLPASVMKSAMRGLSLGELSQLGKSYQAMVQEAMPLKPQLAPEDREKRPDSNGEYRI</sequence>
<accession>A0A9D1YDS0</accession>
<reference evidence="2" key="1">
    <citation type="journal article" date="2021" name="PeerJ">
        <title>Extensive microbial diversity within the chicken gut microbiome revealed by metagenomics and culture.</title>
        <authorList>
            <person name="Gilroy R."/>
            <person name="Ravi A."/>
            <person name="Getino M."/>
            <person name="Pursley I."/>
            <person name="Horton D.L."/>
            <person name="Alikhan N.F."/>
            <person name="Baker D."/>
            <person name="Gharbi K."/>
            <person name="Hall N."/>
            <person name="Watson M."/>
            <person name="Adriaenssens E.M."/>
            <person name="Foster-Nyarko E."/>
            <person name="Jarju S."/>
            <person name="Secka A."/>
            <person name="Antonio M."/>
            <person name="Oren A."/>
            <person name="Chaudhuri R.R."/>
            <person name="La Ragione R."/>
            <person name="Hildebrand F."/>
            <person name="Pallen M.J."/>
        </authorList>
    </citation>
    <scope>NUCLEOTIDE SEQUENCE</scope>
    <source>
        <strain evidence="2">1282</strain>
    </source>
</reference>
<name>A0A9D1YDS0_9FIRM</name>
<protein>
    <submittedName>
        <fullName evidence="2">Uncharacterized protein</fullName>
    </submittedName>
</protein>
<comment type="caution">
    <text evidence="2">The sequence shown here is derived from an EMBL/GenBank/DDBJ whole genome shotgun (WGS) entry which is preliminary data.</text>
</comment>
<reference evidence="2" key="2">
    <citation type="submission" date="2021-04" db="EMBL/GenBank/DDBJ databases">
        <authorList>
            <person name="Gilroy R."/>
        </authorList>
    </citation>
    <scope>NUCLEOTIDE SEQUENCE</scope>
    <source>
        <strain evidence="2">1282</strain>
    </source>
</reference>
<dbReference type="EMBL" id="DXDU01000128">
    <property type="protein sequence ID" value="HIY27092.1"/>
    <property type="molecule type" value="Genomic_DNA"/>
</dbReference>
<feature type="region of interest" description="Disordered" evidence="1">
    <location>
        <begin position="271"/>
        <end position="295"/>
    </location>
</feature>
<feature type="compositionally biased region" description="Basic and acidic residues" evidence="1">
    <location>
        <begin position="280"/>
        <end position="295"/>
    </location>
</feature>
<evidence type="ECO:0000256" key="1">
    <source>
        <dbReference type="SAM" id="MobiDB-lite"/>
    </source>
</evidence>
<dbReference type="AlphaFoldDB" id="A0A9D1YDS0"/>
<proteinExistence type="predicted"/>
<organism evidence="2 3">
    <name type="scientific">Candidatus Acutalibacter pullistercoris</name>
    <dbReference type="NCBI Taxonomy" id="2838418"/>
    <lineage>
        <taxon>Bacteria</taxon>
        <taxon>Bacillati</taxon>
        <taxon>Bacillota</taxon>
        <taxon>Clostridia</taxon>
        <taxon>Eubacteriales</taxon>
        <taxon>Acutalibacteraceae</taxon>
        <taxon>Acutalibacter</taxon>
    </lineage>
</organism>
<dbReference type="Proteomes" id="UP000823915">
    <property type="component" value="Unassembled WGS sequence"/>
</dbReference>
<evidence type="ECO:0000313" key="2">
    <source>
        <dbReference type="EMBL" id="HIY27092.1"/>
    </source>
</evidence>